<sequence length="76" mass="8068">MSLTTRSFAALPNPGAADGFELRFNCLFTGRGLSFPCDASGAVDLAALSQRARDNFDRALNGVGRDFSVPQVVPAY</sequence>
<organism evidence="1 2">
    <name type="scientific">Azohydromonas lata</name>
    <dbReference type="NCBI Taxonomy" id="45677"/>
    <lineage>
        <taxon>Bacteria</taxon>
        <taxon>Pseudomonadati</taxon>
        <taxon>Pseudomonadota</taxon>
        <taxon>Betaproteobacteria</taxon>
        <taxon>Burkholderiales</taxon>
        <taxon>Sphaerotilaceae</taxon>
        <taxon>Azohydromonas</taxon>
    </lineage>
</organism>
<reference evidence="1 2" key="1">
    <citation type="submission" date="2023-11" db="EMBL/GenBank/DDBJ databases">
        <title>Draft genome of Azohydromonas lata strain H1 (DSM1123), a polyhydroxyalkanoate producer.</title>
        <authorList>
            <person name="Traversa D."/>
            <person name="D'Addabbo P."/>
            <person name="Pazzani C."/>
            <person name="Manzari C."/>
            <person name="Chiara M."/>
            <person name="Scrascia M."/>
        </authorList>
    </citation>
    <scope>NUCLEOTIDE SEQUENCE [LARGE SCALE GENOMIC DNA]</scope>
    <source>
        <strain evidence="1 2">H1</strain>
    </source>
</reference>
<proteinExistence type="predicted"/>
<dbReference type="EMBL" id="JAXOJX010000019">
    <property type="protein sequence ID" value="MDZ5457521.1"/>
    <property type="molecule type" value="Genomic_DNA"/>
</dbReference>
<comment type="caution">
    <text evidence="1">The sequence shown here is derived from an EMBL/GenBank/DDBJ whole genome shotgun (WGS) entry which is preliminary data.</text>
</comment>
<evidence type="ECO:0000313" key="2">
    <source>
        <dbReference type="Proteomes" id="UP001293718"/>
    </source>
</evidence>
<protein>
    <submittedName>
        <fullName evidence="1">Uncharacterized protein</fullName>
    </submittedName>
</protein>
<evidence type="ECO:0000313" key="1">
    <source>
        <dbReference type="EMBL" id="MDZ5457521.1"/>
    </source>
</evidence>
<name>A0ABU5IG46_9BURK</name>
<dbReference type="Proteomes" id="UP001293718">
    <property type="component" value="Unassembled WGS sequence"/>
</dbReference>
<dbReference type="RefSeq" id="WP_322465815.1">
    <property type="nucleotide sequence ID" value="NZ_JAXOJX010000019.1"/>
</dbReference>
<accession>A0ABU5IG46</accession>
<gene>
    <name evidence="1" type="ORF">SM757_13150</name>
</gene>
<keyword evidence="2" id="KW-1185">Reference proteome</keyword>